<dbReference type="InterPro" id="IPR020610">
    <property type="entry name" value="Thiolase_AS"/>
</dbReference>
<dbReference type="PIRSF" id="PIRSF000429">
    <property type="entry name" value="Ac-CoA_Ac_transf"/>
    <property type="match status" value="1"/>
</dbReference>
<evidence type="ECO:0000259" key="7">
    <source>
        <dbReference type="Pfam" id="PF02803"/>
    </source>
</evidence>
<dbReference type="EMBL" id="KF901181">
    <property type="protein sequence ID" value="AIF21052.1"/>
    <property type="molecule type" value="Genomic_DNA"/>
</dbReference>
<evidence type="ECO:0000256" key="4">
    <source>
        <dbReference type="ARBA" id="ARBA00023315"/>
    </source>
</evidence>
<evidence type="ECO:0000256" key="3">
    <source>
        <dbReference type="ARBA" id="ARBA00023229"/>
    </source>
</evidence>
<dbReference type="PANTHER" id="PTHR43853:SF21">
    <property type="entry name" value="STEROID 3-KETOACYL-COA THIOLASE"/>
    <property type="match status" value="1"/>
</dbReference>
<dbReference type="InterPro" id="IPR020613">
    <property type="entry name" value="Thiolase_CS"/>
</dbReference>
<gene>
    <name evidence="8" type="primary">fadA</name>
</gene>
<dbReference type="AlphaFoldDB" id="A0A075I2J8"/>
<accession>A0A075I2J8</accession>
<feature type="domain" description="Thiolase N-terminal" evidence="6">
    <location>
        <begin position="45"/>
        <end position="288"/>
    </location>
</feature>
<dbReference type="GO" id="GO:0010124">
    <property type="term" value="P:phenylacetate catabolic process"/>
    <property type="evidence" value="ECO:0007669"/>
    <property type="project" value="TreeGrafter"/>
</dbReference>
<keyword evidence="2 8" id="KW-0808">Transferase</keyword>
<dbReference type="NCBIfam" id="TIGR01930">
    <property type="entry name" value="AcCoA-C-Actrans"/>
    <property type="match status" value="1"/>
</dbReference>
<reference evidence="8" key="1">
    <citation type="journal article" date="2014" name="Genome Biol. Evol.">
        <title>Pangenome evidence for extensive interdomain horizontal transfer affecting lineage core and shell genes in uncultured planktonic thaumarchaeota and euryarchaeota.</title>
        <authorList>
            <person name="Deschamps P."/>
            <person name="Zivanovic Y."/>
            <person name="Moreira D."/>
            <person name="Rodriguez-Valera F."/>
            <person name="Lopez-Garcia P."/>
        </authorList>
    </citation>
    <scope>NUCLEOTIDE SEQUENCE</scope>
</reference>
<dbReference type="GO" id="GO:0008299">
    <property type="term" value="P:isoprenoid biosynthetic process"/>
    <property type="evidence" value="ECO:0007669"/>
    <property type="project" value="UniProtKB-KW"/>
</dbReference>
<dbReference type="EC" id="2.3.1.16" evidence="5"/>
<dbReference type="CDD" id="cd00751">
    <property type="entry name" value="thiolase"/>
    <property type="match status" value="1"/>
</dbReference>
<dbReference type="GO" id="GO:0006635">
    <property type="term" value="P:fatty acid beta-oxidation"/>
    <property type="evidence" value="ECO:0007669"/>
    <property type="project" value="TreeGrafter"/>
</dbReference>
<evidence type="ECO:0000313" key="8">
    <source>
        <dbReference type="EMBL" id="AIF21052.1"/>
    </source>
</evidence>
<dbReference type="InterPro" id="IPR050215">
    <property type="entry name" value="Thiolase-like_sf_Thiolase"/>
</dbReference>
<name>A0A075I2J8_9EURY</name>
<sequence>MHSRIIWAGELRPFHEPAGRVHRRGVALYSTVIGRERGAWCVKAVIVDWMRSPFHRAHKGALKDVRPDEMAGQVARSLLERTGISGEKIDDLLLGCAYPEGEQGFNVGRLVTFLAGLPDTVPGATFNRLCGSSMQAVHVAAANIQAGWGDCFLVGGMESMSRVKRRGFNWSPHPSLEDSYPAAYINMGMTAENVAEKFGISRLRQEEFALASHEKSAAAQQAGHFDGELCEIMHDGDSIDEDGCIRASTNLESMAGLHPVFKEDGSVTAATSSPLTDGVVFSIICSEEFALSHGLQPIATIVSAAVTGCPPDYMGLGPIASTRLCLERAGWSIEDIDVFELNEAFSSQGLACIDELGIDMSKVNLDGGAMSIGHPLGASGARITCKAASLLQRTGGQKAIATMCIGGGMGIATALERY</sequence>
<evidence type="ECO:0000259" key="6">
    <source>
        <dbReference type="Pfam" id="PF00108"/>
    </source>
</evidence>
<keyword evidence="4 8" id="KW-0012">Acyltransferase</keyword>
<dbReference type="InterPro" id="IPR002155">
    <property type="entry name" value="Thiolase"/>
</dbReference>
<dbReference type="PANTHER" id="PTHR43853">
    <property type="entry name" value="3-KETOACYL-COA THIOLASE, PEROXISOMAL"/>
    <property type="match status" value="1"/>
</dbReference>
<protein>
    <recommendedName>
        <fullName evidence="5">acetyl-CoA C-acyltransferase</fullName>
        <ecNumber evidence="5">2.3.1.16</ecNumber>
    </recommendedName>
</protein>
<dbReference type="FunFam" id="3.40.47.10:FF:000010">
    <property type="entry name" value="Acetyl-CoA acetyltransferase (Thiolase)"/>
    <property type="match status" value="1"/>
</dbReference>
<evidence type="ECO:0000256" key="1">
    <source>
        <dbReference type="ARBA" id="ARBA00010982"/>
    </source>
</evidence>
<dbReference type="Pfam" id="PF00108">
    <property type="entry name" value="Thiolase_N"/>
    <property type="match status" value="1"/>
</dbReference>
<dbReference type="InterPro" id="IPR016039">
    <property type="entry name" value="Thiolase-like"/>
</dbReference>
<organism evidence="8">
    <name type="scientific">uncultured marine group II/III euryarchaeote KM3_98_B01</name>
    <dbReference type="NCBI Taxonomy" id="1456546"/>
    <lineage>
        <taxon>Archaea</taxon>
        <taxon>Methanobacteriati</taxon>
        <taxon>Methanobacteriota</taxon>
        <taxon>environmental samples</taxon>
    </lineage>
</organism>
<dbReference type="SUPFAM" id="SSF53901">
    <property type="entry name" value="Thiolase-like"/>
    <property type="match status" value="2"/>
</dbReference>
<dbReference type="GO" id="GO:0003988">
    <property type="term" value="F:acetyl-CoA C-acyltransferase activity"/>
    <property type="evidence" value="ECO:0007669"/>
    <property type="project" value="UniProtKB-EC"/>
</dbReference>
<proteinExistence type="inferred from homology"/>
<dbReference type="PROSITE" id="PS00737">
    <property type="entry name" value="THIOLASE_2"/>
    <property type="match status" value="1"/>
</dbReference>
<dbReference type="GO" id="GO:0005737">
    <property type="term" value="C:cytoplasm"/>
    <property type="evidence" value="ECO:0007669"/>
    <property type="project" value="UniProtKB-ARBA"/>
</dbReference>
<feature type="domain" description="Thiolase C-terminal" evidence="7">
    <location>
        <begin position="296"/>
        <end position="417"/>
    </location>
</feature>
<dbReference type="PROSITE" id="PS00099">
    <property type="entry name" value="THIOLASE_3"/>
    <property type="match status" value="1"/>
</dbReference>
<dbReference type="Pfam" id="PF02803">
    <property type="entry name" value="Thiolase_C"/>
    <property type="match status" value="1"/>
</dbReference>
<dbReference type="InterPro" id="IPR020617">
    <property type="entry name" value="Thiolase_C"/>
</dbReference>
<dbReference type="InterPro" id="IPR020616">
    <property type="entry name" value="Thiolase_N"/>
</dbReference>
<keyword evidence="3" id="KW-0414">Isoprene biosynthesis</keyword>
<dbReference type="Gene3D" id="3.40.47.10">
    <property type="match status" value="1"/>
</dbReference>
<comment type="similarity">
    <text evidence="1">Belongs to the thiolase-like superfamily. Thiolase family.</text>
</comment>
<evidence type="ECO:0000256" key="5">
    <source>
        <dbReference type="ARBA" id="ARBA00024073"/>
    </source>
</evidence>
<evidence type="ECO:0000256" key="2">
    <source>
        <dbReference type="ARBA" id="ARBA00022679"/>
    </source>
</evidence>